<accession>A0A142IIJ4</accession>
<evidence type="ECO:0000313" key="2">
    <source>
        <dbReference type="Proteomes" id="UP000223976"/>
    </source>
</evidence>
<name>A0A142IIJ4_9CAUD</name>
<dbReference type="Proteomes" id="UP000223976">
    <property type="component" value="Segment"/>
</dbReference>
<organism evidence="1 2">
    <name type="scientific">Enterobacteria phage SEGD1</name>
    <dbReference type="NCBI Taxonomy" id="1805456"/>
    <lineage>
        <taxon>Viruses</taxon>
        <taxon>Duplodnaviria</taxon>
        <taxon>Heunggongvirae</taxon>
        <taxon>Uroviricota</taxon>
        <taxon>Caudoviricetes</taxon>
        <taxon>Chimalliviridae</taxon>
        <taxon>Seoulvirus</taxon>
        <taxon>Seoulvirus SPN3US</taxon>
    </lineage>
</organism>
<dbReference type="EMBL" id="KU726251">
    <property type="protein sequence ID" value="AMR59782.1"/>
    <property type="molecule type" value="Genomic_DNA"/>
</dbReference>
<sequence length="101" mass="11308">MSISLQGLTIHEIQKYLLEGGKLTDDYQTADMLLQSFVPLRAEYYEIAFLGDEYCVRTQGREYEAVRVPRTLGGVMILIANIEALNAKCALYIAQGGRNGF</sequence>
<proteinExistence type="predicted"/>
<gene>
    <name evidence="1" type="ORF">SEGD1_135</name>
</gene>
<evidence type="ECO:0000313" key="1">
    <source>
        <dbReference type="EMBL" id="AMR59782.1"/>
    </source>
</evidence>
<protein>
    <submittedName>
        <fullName evidence="1">Uncharacterized protein</fullName>
    </submittedName>
</protein>
<reference evidence="1 2" key="1">
    <citation type="submission" date="2016-02" db="EMBL/GenBank/DDBJ databases">
        <title>Complete genome sequence of a polyvalent bacteriophage, SEGD1, simultaneously inhibiting both Salmonella enterica and Escherichia coli O157:H7.</title>
        <authorList>
            <person name="Fan J."/>
            <person name="Ma J."/>
        </authorList>
    </citation>
    <scope>NUCLEOTIDE SEQUENCE [LARGE SCALE GENOMIC DNA]</scope>
</reference>